<feature type="compositionally biased region" description="Gly residues" evidence="1">
    <location>
        <begin position="307"/>
        <end position="316"/>
    </location>
</feature>
<protein>
    <submittedName>
        <fullName evidence="2">Uncharacterized protein</fullName>
    </submittedName>
</protein>
<feature type="compositionally biased region" description="Basic and acidic residues" evidence="1">
    <location>
        <begin position="9"/>
        <end position="21"/>
    </location>
</feature>
<feature type="compositionally biased region" description="Polar residues" evidence="1">
    <location>
        <begin position="900"/>
        <end position="925"/>
    </location>
</feature>
<proteinExistence type="predicted"/>
<feature type="region of interest" description="Disordered" evidence="1">
    <location>
        <begin position="1"/>
        <end position="67"/>
    </location>
</feature>
<dbReference type="OrthoDB" id="5234071at2759"/>
<feature type="compositionally biased region" description="Pro residues" evidence="1">
    <location>
        <begin position="455"/>
        <end position="469"/>
    </location>
</feature>
<dbReference type="EMBL" id="CM002236">
    <property type="protein sequence ID" value="EAA35470.1"/>
    <property type="molecule type" value="Genomic_DNA"/>
</dbReference>
<organism evidence="2 3">
    <name type="scientific">Neurospora crassa (strain ATCC 24698 / 74-OR23-1A / CBS 708.71 / DSM 1257 / FGSC 987)</name>
    <dbReference type="NCBI Taxonomy" id="367110"/>
    <lineage>
        <taxon>Eukaryota</taxon>
        <taxon>Fungi</taxon>
        <taxon>Dikarya</taxon>
        <taxon>Ascomycota</taxon>
        <taxon>Pezizomycotina</taxon>
        <taxon>Sordariomycetes</taxon>
        <taxon>Sordariomycetidae</taxon>
        <taxon>Sordariales</taxon>
        <taxon>Sordariaceae</taxon>
        <taxon>Neurospora</taxon>
    </lineage>
</organism>
<dbReference type="HOGENOM" id="CLU_316682_0_0_1"/>
<feature type="region of interest" description="Disordered" evidence="1">
    <location>
        <begin position="122"/>
        <end position="161"/>
    </location>
</feature>
<dbReference type="VEuPathDB" id="FungiDB:NCU00545"/>
<feature type="compositionally biased region" description="Polar residues" evidence="1">
    <location>
        <begin position="825"/>
        <end position="857"/>
    </location>
</feature>
<gene>
    <name evidence="2" type="ORF">NCU00545</name>
</gene>
<sequence>MVSLFGIKFGDKKKGKPERAAAGDNSCADSEKSVSLQRAITNESSRSDAAASPILPPPGIAPYAHGIGAQNHATSSMSNLADLHSNNASGVKHYASDANLRAKFGAMNGSAASLAHGPGPVLSPRPQTANAKSKPWDNSDLPDIPTIKKASTAPVAPKSPLNQVATDFPAIPMSTNVVHSPVERKVEAGVRLVQSDDDAEDVQGPISKDQQILERNVGEDKISDEMSPTEPLARPHYTSLLDPLNGPGPVLKNIDERPSSRGGMQDAPGPVFRGNIDERPGSRGGVHGGPGGPGPVFRGNIDQRPGSRGGMHDGPGGPAPIFRGNIDQRPGSRGGMPMSGPNGPPRPFPAPGHGPPRHGPPTHGLPHPPAPRTGAPGPRGPGPHPGPHPGPPRQGPPYRGPMPHQGPPHPGTPNRGPPRQGPPPHGISPQGTPRQGSPHQGPPRHGSPHGAPYRGTPPPHGPPRGPLPHGPHQSGPHSSPHGTPHGPPGPLRPGLRGPLIQGSPRQGPPHGGPTPLSAPNKPLPQQPGGPTPLSAPNKPLPQQPGVDTRGPLPHGHATLGDLPRLQIPGLHSRPQSPAVRALGPAKRSQEDEASPRCISRPDVVQSPKSISAAETGSNSRSPSPPESIAEHLLDDDDSIFSRPIIKTLGARRDTLTVVSPRRQSLSMRIEELERSLIGAQKGRSLDDQQRSFDDKSLNSASNIYSQLHLSEDEDDDEPILSSIQPAPLRTPTRTSAANPMVADMFSESPTAEDPPTPIAKDDPETPIISSHPGSFSSAGGSGYGIPTPRRGGPPAAAFRTRRPALEEYSLYSGRSTPVSRPGRSDTASTTGGNMSSPYPGTADSSTFNSPQRSNTPQLCHPPPRRDFNPPTPALTPDPEPHRPAVSPLANAGFNFDFGPTGSNQNISPSSTFGDPTSASSLTTTGPPTPDSMIGPGPAIISPLKPAPPAPRASTLNRPHIPAPLNFNFSPDADSRSTTSPPSQHDQSQQAPYTPPLRRATTPAIDGTFDGLYEDGTDTGIGTRPSTALGAHRPPPMTPIFGQHPPRAPSRAQTPMLGGADDAADPEEVARVLGIGVARGLSVKQPKQRAPERPTVPNPRLVDGFGTGMF</sequence>
<dbReference type="PaxDb" id="5141-EFNCRP00000000840"/>
<feature type="compositionally biased region" description="Low complexity" evidence="1">
    <location>
        <begin position="769"/>
        <end position="798"/>
    </location>
</feature>
<feature type="compositionally biased region" description="Low complexity" evidence="1">
    <location>
        <begin position="329"/>
        <end position="341"/>
    </location>
</feature>
<feature type="region of interest" description="Disordered" evidence="1">
    <location>
        <begin position="196"/>
        <end position="636"/>
    </location>
</feature>
<name>Q7SFA3_NEUCR</name>
<dbReference type="Proteomes" id="UP000001805">
    <property type="component" value="Chromosome 1, Linkage Group I"/>
</dbReference>
<dbReference type="RefSeq" id="XP_964706.1">
    <property type="nucleotide sequence ID" value="XM_959613.2"/>
</dbReference>
<feature type="region of interest" description="Disordered" evidence="1">
    <location>
        <begin position="1081"/>
        <end position="1109"/>
    </location>
</feature>
<feature type="compositionally biased region" description="Polar residues" evidence="1">
    <location>
        <begin position="697"/>
        <end position="708"/>
    </location>
</feature>
<feature type="compositionally biased region" description="Polar residues" evidence="1">
    <location>
        <begin position="606"/>
        <end position="621"/>
    </location>
</feature>
<evidence type="ECO:0000313" key="3">
    <source>
        <dbReference type="Proteomes" id="UP000001805"/>
    </source>
</evidence>
<feature type="compositionally biased region" description="Gly residues" evidence="1">
    <location>
        <begin position="282"/>
        <end position="291"/>
    </location>
</feature>
<dbReference type="KEGG" id="ncr:NCU00545"/>
<dbReference type="STRING" id="367110.Q7SFA3"/>
<dbReference type="GeneID" id="3880855"/>
<feature type="region of interest" description="Disordered" evidence="1">
    <location>
        <begin position="678"/>
        <end position="1062"/>
    </location>
</feature>
<dbReference type="InParanoid" id="Q7SFA3"/>
<feature type="compositionally biased region" description="Pro residues" evidence="1">
    <location>
        <begin position="521"/>
        <end position="530"/>
    </location>
</feature>
<feature type="compositionally biased region" description="Polar residues" evidence="1">
    <location>
        <begin position="33"/>
        <end position="44"/>
    </location>
</feature>
<dbReference type="AlphaFoldDB" id="Q7SFA3"/>
<feature type="compositionally biased region" description="Polar residues" evidence="1">
    <location>
        <begin position="975"/>
        <end position="991"/>
    </location>
</feature>
<accession>Q7SFA3</accession>
<evidence type="ECO:0000313" key="2">
    <source>
        <dbReference type="EMBL" id="EAA35470.1"/>
    </source>
</evidence>
<feature type="compositionally biased region" description="Basic and acidic residues" evidence="1">
    <location>
        <begin position="683"/>
        <end position="696"/>
    </location>
</feature>
<feature type="compositionally biased region" description="Pro residues" evidence="1">
    <location>
        <begin position="342"/>
        <end position="359"/>
    </location>
</feature>
<evidence type="ECO:0000256" key="1">
    <source>
        <dbReference type="SAM" id="MobiDB-lite"/>
    </source>
</evidence>
<feature type="compositionally biased region" description="Pro residues" evidence="1">
    <location>
        <begin position="378"/>
        <end position="426"/>
    </location>
</feature>
<reference evidence="2 3" key="1">
    <citation type="journal article" date="2003" name="Nature">
        <title>The genome sequence of the filamentous fungus Neurospora crassa.</title>
        <authorList>
            <person name="Galagan J.E."/>
            <person name="Calvo S.E."/>
            <person name="Borkovich K.A."/>
            <person name="Selker E.U."/>
            <person name="Read N.D."/>
            <person name="Jaffe D."/>
            <person name="FitzHugh W."/>
            <person name="Ma L.J."/>
            <person name="Smirnov S."/>
            <person name="Purcell S."/>
            <person name="Rehman B."/>
            <person name="Elkins T."/>
            <person name="Engels R."/>
            <person name="Wang S."/>
            <person name="Nielsen C.B."/>
            <person name="Butler J."/>
            <person name="Endrizzi M."/>
            <person name="Qui D."/>
            <person name="Ianakiev P."/>
            <person name="Bell-Pedersen D."/>
            <person name="Nelson M.A."/>
            <person name="Werner-Washburne M."/>
            <person name="Selitrennikoff C.P."/>
            <person name="Kinsey J.A."/>
            <person name="Braun E.L."/>
            <person name="Zelter A."/>
            <person name="Schulte U."/>
            <person name="Kothe G.O."/>
            <person name="Jedd G."/>
            <person name="Mewes W."/>
            <person name="Staben C."/>
            <person name="Marcotte E."/>
            <person name="Greenberg D."/>
            <person name="Roy A."/>
            <person name="Foley K."/>
            <person name="Naylor J."/>
            <person name="Stange-Thomann N."/>
            <person name="Barrett R."/>
            <person name="Gnerre S."/>
            <person name="Kamal M."/>
            <person name="Kamvysselis M."/>
            <person name="Mauceli E."/>
            <person name="Bielke C."/>
            <person name="Rudd S."/>
            <person name="Frishman D."/>
            <person name="Krystofova S."/>
            <person name="Rasmussen C."/>
            <person name="Metzenberg R.L."/>
            <person name="Perkins D.D."/>
            <person name="Kroken S."/>
            <person name="Cogoni C."/>
            <person name="Macino G."/>
            <person name="Catcheside D."/>
            <person name="Li W."/>
            <person name="Pratt R.J."/>
            <person name="Osmani S.A."/>
            <person name="DeSouza C.P."/>
            <person name="Glass L."/>
            <person name="Orbach M.J."/>
            <person name="Berglund J.A."/>
            <person name="Voelker R."/>
            <person name="Yarden O."/>
            <person name="Plamann M."/>
            <person name="Seiler S."/>
            <person name="Dunlap J."/>
            <person name="Radford A."/>
            <person name="Aramayo R."/>
            <person name="Natvig D.O."/>
            <person name="Alex L.A."/>
            <person name="Mannhaupt G."/>
            <person name="Ebbole D.J."/>
            <person name="Freitag M."/>
            <person name="Paulsen I."/>
            <person name="Sachs M.S."/>
            <person name="Lander E.S."/>
            <person name="Nusbaum C."/>
            <person name="Birren B."/>
        </authorList>
    </citation>
    <scope>NUCLEOTIDE SEQUENCE [LARGE SCALE GENOMIC DNA]</scope>
    <source>
        <strain evidence="3">ATCC 24698 / 74-OR23-1A / CBS 708.71 / DSM 1257 / FGSC 987</strain>
    </source>
</reference>
<feature type="compositionally biased region" description="Low complexity" evidence="1">
    <location>
        <begin position="470"/>
        <end position="484"/>
    </location>
</feature>
<keyword evidence="3" id="KW-1185">Reference proteome</keyword>